<proteinExistence type="predicted"/>
<evidence type="ECO:0000313" key="1">
    <source>
        <dbReference type="EMBL" id="GBP70511.1"/>
    </source>
</evidence>
<keyword evidence="2" id="KW-1185">Reference proteome</keyword>
<protein>
    <submittedName>
        <fullName evidence="1">Uncharacterized protein</fullName>
    </submittedName>
</protein>
<comment type="caution">
    <text evidence="1">The sequence shown here is derived from an EMBL/GenBank/DDBJ whole genome shotgun (WGS) entry which is preliminary data.</text>
</comment>
<accession>A0A4C1Y2S4</accession>
<dbReference type="AlphaFoldDB" id="A0A4C1Y2S4"/>
<sequence length="148" mass="16033">MQEQKSYIKIYIISPTQRSYQCIAGFLDKNRISDGERIWLMEEEWVDGGEIGSSDNSACIGLVSILQPFLLNDNSVRLRRNSLFSGGSVSGQQGPLNTMIATLQHSVVFADAPSCNCFGVRSLVASSYGHISFMITALTSSASVTSGV</sequence>
<dbReference type="Proteomes" id="UP000299102">
    <property type="component" value="Unassembled WGS sequence"/>
</dbReference>
<organism evidence="1 2">
    <name type="scientific">Eumeta variegata</name>
    <name type="common">Bagworm moth</name>
    <name type="synonym">Eumeta japonica</name>
    <dbReference type="NCBI Taxonomy" id="151549"/>
    <lineage>
        <taxon>Eukaryota</taxon>
        <taxon>Metazoa</taxon>
        <taxon>Ecdysozoa</taxon>
        <taxon>Arthropoda</taxon>
        <taxon>Hexapoda</taxon>
        <taxon>Insecta</taxon>
        <taxon>Pterygota</taxon>
        <taxon>Neoptera</taxon>
        <taxon>Endopterygota</taxon>
        <taxon>Lepidoptera</taxon>
        <taxon>Glossata</taxon>
        <taxon>Ditrysia</taxon>
        <taxon>Tineoidea</taxon>
        <taxon>Psychidae</taxon>
        <taxon>Oiketicinae</taxon>
        <taxon>Eumeta</taxon>
    </lineage>
</organism>
<dbReference type="EMBL" id="BGZK01001077">
    <property type="protein sequence ID" value="GBP70511.1"/>
    <property type="molecule type" value="Genomic_DNA"/>
</dbReference>
<gene>
    <name evidence="1" type="ORF">EVAR_61426_1</name>
</gene>
<evidence type="ECO:0000313" key="2">
    <source>
        <dbReference type="Proteomes" id="UP000299102"/>
    </source>
</evidence>
<name>A0A4C1Y2S4_EUMVA</name>
<reference evidence="1 2" key="1">
    <citation type="journal article" date="2019" name="Commun. Biol.">
        <title>The bagworm genome reveals a unique fibroin gene that provides high tensile strength.</title>
        <authorList>
            <person name="Kono N."/>
            <person name="Nakamura H."/>
            <person name="Ohtoshi R."/>
            <person name="Tomita M."/>
            <person name="Numata K."/>
            <person name="Arakawa K."/>
        </authorList>
    </citation>
    <scope>NUCLEOTIDE SEQUENCE [LARGE SCALE GENOMIC DNA]</scope>
</reference>